<comment type="caution">
    <text evidence="2">The sequence shown here is derived from an EMBL/GenBank/DDBJ whole genome shotgun (WGS) entry which is preliminary data.</text>
</comment>
<dbReference type="InterPro" id="IPR036322">
    <property type="entry name" value="WD40_repeat_dom_sf"/>
</dbReference>
<sequence length="85" mass="9525">MDWVDVIALMQEHYGLNIWRRYVLLGNRQVLAVLIDKDESIVLWDINSNDAYTLQTGEVSATAFCPNGNILASGGMDGSLKLWKP</sequence>
<keyword evidence="1" id="KW-0853">WD repeat</keyword>
<reference evidence="2 3" key="1">
    <citation type="journal article" date="2016" name="Front. Microbiol.">
        <title>Single-Cell (Meta-)Genomics of a Dimorphic Candidatus Thiomargarita nelsonii Reveals Genomic Plasticity.</title>
        <authorList>
            <person name="Flood B.E."/>
            <person name="Fliss P."/>
            <person name="Jones D.S."/>
            <person name="Dick G.J."/>
            <person name="Jain S."/>
            <person name="Kaster A.K."/>
            <person name="Winkel M."/>
            <person name="Mussmann M."/>
            <person name="Bailey J."/>
        </authorList>
    </citation>
    <scope>NUCLEOTIDE SEQUENCE [LARGE SCALE GENOMIC DNA]</scope>
    <source>
        <strain evidence="2">Hydrate Ridge</strain>
    </source>
</reference>
<keyword evidence="3" id="KW-1185">Reference proteome</keyword>
<dbReference type="InterPro" id="IPR001680">
    <property type="entry name" value="WD40_rpt"/>
</dbReference>
<protein>
    <submittedName>
        <fullName evidence="2">Uncharacterized protein</fullName>
    </submittedName>
</protein>
<gene>
    <name evidence="2" type="ORF">PN36_03870</name>
</gene>
<dbReference type="Pfam" id="PF00400">
    <property type="entry name" value="WD40"/>
    <property type="match status" value="1"/>
</dbReference>
<evidence type="ECO:0000313" key="3">
    <source>
        <dbReference type="Proteomes" id="UP000030428"/>
    </source>
</evidence>
<proteinExistence type="predicted"/>
<dbReference type="SMART" id="SM00320">
    <property type="entry name" value="WD40"/>
    <property type="match status" value="1"/>
</dbReference>
<dbReference type="PROSITE" id="PS50294">
    <property type="entry name" value="WD_REPEATS_REGION"/>
    <property type="match status" value="1"/>
</dbReference>
<organism evidence="2 3">
    <name type="scientific">Candidatus Thiomargarita nelsonii</name>
    <dbReference type="NCBI Taxonomy" id="1003181"/>
    <lineage>
        <taxon>Bacteria</taxon>
        <taxon>Pseudomonadati</taxon>
        <taxon>Pseudomonadota</taxon>
        <taxon>Gammaproteobacteria</taxon>
        <taxon>Thiotrichales</taxon>
        <taxon>Thiotrichaceae</taxon>
        <taxon>Thiomargarita</taxon>
    </lineage>
</organism>
<accession>A0A4E0RU05</accession>
<dbReference type="InterPro" id="IPR015943">
    <property type="entry name" value="WD40/YVTN_repeat-like_dom_sf"/>
</dbReference>
<dbReference type="AlphaFoldDB" id="A0A4E0RU05"/>
<evidence type="ECO:0000256" key="1">
    <source>
        <dbReference type="PROSITE-ProRule" id="PRU00221"/>
    </source>
</evidence>
<dbReference type="Proteomes" id="UP000030428">
    <property type="component" value="Unassembled WGS sequence"/>
</dbReference>
<name>A0A4E0RU05_9GAMM</name>
<dbReference type="EMBL" id="JSZA02000011">
    <property type="protein sequence ID" value="TGO03554.1"/>
    <property type="molecule type" value="Genomic_DNA"/>
</dbReference>
<dbReference type="PROSITE" id="PS50082">
    <property type="entry name" value="WD_REPEATS_2"/>
    <property type="match status" value="1"/>
</dbReference>
<dbReference type="Gene3D" id="2.130.10.10">
    <property type="entry name" value="YVTN repeat-like/Quinoprotein amine dehydrogenase"/>
    <property type="match status" value="1"/>
</dbReference>
<dbReference type="SUPFAM" id="SSF50978">
    <property type="entry name" value="WD40 repeat-like"/>
    <property type="match status" value="1"/>
</dbReference>
<evidence type="ECO:0000313" key="2">
    <source>
        <dbReference type="EMBL" id="TGO03554.1"/>
    </source>
</evidence>
<feature type="repeat" description="WD" evidence="1">
    <location>
        <begin position="52"/>
        <end position="85"/>
    </location>
</feature>